<evidence type="ECO:0000256" key="4">
    <source>
        <dbReference type="ARBA" id="ARBA00022496"/>
    </source>
</evidence>
<evidence type="ECO:0000256" key="13">
    <source>
        <dbReference type="SAM" id="MobiDB-lite"/>
    </source>
</evidence>
<dbReference type="HOGENOM" id="CLU_008287_15_0_4"/>
<keyword evidence="5 11" id="KW-0812">Transmembrane</keyword>
<dbReference type="eggNOG" id="COG4773">
    <property type="taxonomic scope" value="Bacteria"/>
</dbReference>
<dbReference type="EMBL" id="AM747721">
    <property type="protein sequence ID" value="CAR54423.1"/>
    <property type="molecule type" value="Genomic_DNA"/>
</dbReference>
<dbReference type="InterPro" id="IPR039426">
    <property type="entry name" value="TonB-dep_rcpt-like"/>
</dbReference>
<evidence type="ECO:0000256" key="11">
    <source>
        <dbReference type="PROSITE-ProRule" id="PRU01360"/>
    </source>
</evidence>
<dbReference type="Proteomes" id="UP000001035">
    <property type="component" value="Chromosome 2"/>
</dbReference>
<evidence type="ECO:0000313" key="17">
    <source>
        <dbReference type="Proteomes" id="UP000001035"/>
    </source>
</evidence>
<dbReference type="PANTHER" id="PTHR32552:SF81">
    <property type="entry name" value="TONB-DEPENDENT OUTER MEMBRANE RECEPTOR"/>
    <property type="match status" value="1"/>
</dbReference>
<evidence type="ECO:0000256" key="3">
    <source>
        <dbReference type="ARBA" id="ARBA00022452"/>
    </source>
</evidence>
<keyword evidence="16" id="KW-0675">Receptor</keyword>
<dbReference type="InterPro" id="IPR000531">
    <property type="entry name" value="Beta-barrel_TonB"/>
</dbReference>
<accession>B4EKK9</accession>
<keyword evidence="7" id="KW-0406">Ion transport</keyword>
<sequence length="788" mass="85987">MRRARTCVQPIKQDDSSMFRKKLIVTALGGLLTGGAVSLPAWAEDGAATAGAPDAQPAQQASDDAAAAAPKAVRANRGAAARETNLGTVTVTARRRKESIQDVPVAVTALSGDAIRNNELRVINDVTKYVPNFTGQSTEGRERPRWFLRGVGSNDPSDLSLSPIGVYFDDVYINSVFGQGFPLFDLDHIEVLRGPQGTLWGKNTVGGALSITSQKPTFDVSGYGKIGLGQYNSRLAEAAIGGPIGKNDVLAARVSVYHENADSFYTNTVQQGRFGGFHDNAVRFQVLAVPTSDTDFLFNIHGRNYTGGGNAWHAEGAGRGGTNQFGFVGSSDPYTVSLNAPSSDHISTWGTSLTAHWRINPAVSLTSITAFEGLHRWYQDDEDYSPVDAARSHDRLSSRQFSQEFRLESPQNDRLSWIVGTHLFTEQLAEQGAGGGLPGSPSPAYYHLTDLTQHTQSAAIFGSVKYRFTDRFNVTGGLRYTIERKTINLTGLQDTGNVTFSDPNSWWSPSSVSSPLAVSAQQHQTNTWRAPTWDLTPEYALSSNVRAYFRYARGFRSGGYNGNAYTQSTVSTVSPEYLSDYEVGIKSEWFDKRLIVNASVFHYDYRDIQVFALAPNPFGGPPVSTLSNAGQGRADGFELELKAQPVNSLYLFANLGMLNTRYTEFRNVPTAVGNSFARSPHTTLNAGVDYRVPVSFGTLTAGGDVNYRSREYFSATRQTMPQLWQGGYTVLNAHVSYTTPNQKYIVTGYVTNLTNKVYKKLELLPSYGAYPVLYGDPRTVGITLTAKI</sequence>
<dbReference type="PANTHER" id="PTHR32552">
    <property type="entry name" value="FERRICHROME IRON RECEPTOR-RELATED"/>
    <property type="match status" value="1"/>
</dbReference>
<dbReference type="AlphaFoldDB" id="B4EKK9"/>
<evidence type="ECO:0000256" key="7">
    <source>
        <dbReference type="ARBA" id="ARBA00023065"/>
    </source>
</evidence>
<dbReference type="GO" id="GO:0006826">
    <property type="term" value="P:iron ion transport"/>
    <property type="evidence" value="ECO:0007669"/>
    <property type="project" value="UniProtKB-KW"/>
</dbReference>
<dbReference type="PROSITE" id="PS52016">
    <property type="entry name" value="TONB_DEPENDENT_REC_3"/>
    <property type="match status" value="1"/>
</dbReference>
<keyword evidence="9 11" id="KW-0472">Membrane</keyword>
<name>B4EKK9_BURCJ</name>
<evidence type="ECO:0000259" key="15">
    <source>
        <dbReference type="Pfam" id="PF07715"/>
    </source>
</evidence>
<keyword evidence="8 12" id="KW-0798">TonB box</keyword>
<evidence type="ECO:0000256" key="6">
    <source>
        <dbReference type="ARBA" id="ARBA00023004"/>
    </source>
</evidence>
<proteinExistence type="inferred from homology"/>
<keyword evidence="2 11" id="KW-0813">Transport</keyword>
<dbReference type="Pfam" id="PF00593">
    <property type="entry name" value="TonB_dep_Rec_b-barrel"/>
    <property type="match status" value="1"/>
</dbReference>
<evidence type="ECO:0000256" key="5">
    <source>
        <dbReference type="ARBA" id="ARBA00022692"/>
    </source>
</evidence>
<evidence type="ECO:0000256" key="10">
    <source>
        <dbReference type="ARBA" id="ARBA00023237"/>
    </source>
</evidence>
<protein>
    <submittedName>
        <fullName evidence="16">TonB-dependent receptor</fullName>
    </submittedName>
</protein>
<keyword evidence="10 11" id="KW-0998">Cell outer membrane</keyword>
<keyword evidence="17" id="KW-1185">Reference proteome</keyword>
<dbReference type="KEGG" id="bcj:BCAM0564"/>
<feature type="domain" description="TonB-dependent receptor plug" evidence="15">
    <location>
        <begin position="100"/>
        <end position="208"/>
    </location>
</feature>
<evidence type="ECO:0000313" key="16">
    <source>
        <dbReference type="EMBL" id="CAR54423.1"/>
    </source>
</evidence>
<keyword evidence="6" id="KW-0408">Iron</keyword>
<evidence type="ECO:0000256" key="8">
    <source>
        <dbReference type="ARBA" id="ARBA00023077"/>
    </source>
</evidence>
<evidence type="ECO:0000256" key="9">
    <source>
        <dbReference type="ARBA" id="ARBA00023136"/>
    </source>
</evidence>
<comment type="subcellular location">
    <subcellularLocation>
        <location evidence="1 11">Cell outer membrane</location>
        <topology evidence="1 11">Multi-pass membrane protein</topology>
    </subcellularLocation>
</comment>
<comment type="similarity">
    <text evidence="11 12">Belongs to the TonB-dependent receptor family.</text>
</comment>
<dbReference type="InterPro" id="IPR036942">
    <property type="entry name" value="Beta-barrel_TonB_sf"/>
</dbReference>
<gene>
    <name evidence="16" type="ORF">BCAM0564</name>
</gene>
<dbReference type="InterPro" id="IPR012910">
    <property type="entry name" value="Plug_dom"/>
</dbReference>
<feature type="domain" description="TonB-dependent receptor-like beta-barrel" evidence="14">
    <location>
        <begin position="303"/>
        <end position="753"/>
    </location>
</feature>
<evidence type="ECO:0000256" key="12">
    <source>
        <dbReference type="RuleBase" id="RU003357"/>
    </source>
</evidence>
<evidence type="ECO:0000259" key="14">
    <source>
        <dbReference type="Pfam" id="PF00593"/>
    </source>
</evidence>
<dbReference type="SUPFAM" id="SSF56935">
    <property type="entry name" value="Porins"/>
    <property type="match status" value="1"/>
</dbReference>
<feature type="region of interest" description="Disordered" evidence="13">
    <location>
        <begin position="48"/>
        <end position="67"/>
    </location>
</feature>
<dbReference type="Pfam" id="PF07715">
    <property type="entry name" value="Plug"/>
    <property type="match status" value="1"/>
</dbReference>
<keyword evidence="4" id="KW-0410">Iron transport</keyword>
<organism evidence="16 17">
    <name type="scientific">Burkholderia cenocepacia (strain ATCC BAA-245 / DSM 16553 / LMG 16656 / NCTC 13227 / J2315 / CF5610)</name>
    <name type="common">Burkholderia cepacia (strain J2315)</name>
    <dbReference type="NCBI Taxonomy" id="216591"/>
    <lineage>
        <taxon>Bacteria</taxon>
        <taxon>Pseudomonadati</taxon>
        <taxon>Pseudomonadota</taxon>
        <taxon>Betaproteobacteria</taxon>
        <taxon>Burkholderiales</taxon>
        <taxon>Burkholderiaceae</taxon>
        <taxon>Burkholderia</taxon>
        <taxon>Burkholderia cepacia complex</taxon>
    </lineage>
</organism>
<reference evidence="16 17" key="1">
    <citation type="journal article" date="2009" name="J. Bacteriol.">
        <title>The genome of Burkholderia cenocepacia J2315, an epidemic pathogen of cystic fibrosis patients.</title>
        <authorList>
            <person name="Holden M.T."/>
            <person name="Seth-Smith H.M."/>
            <person name="Crossman L.C."/>
            <person name="Sebaihia M."/>
            <person name="Bentley S.D."/>
            <person name="Cerdeno-Tarraga A.M."/>
            <person name="Thomson N.R."/>
            <person name="Bason N."/>
            <person name="Quail M.A."/>
            <person name="Sharp S."/>
            <person name="Cherevach I."/>
            <person name="Churcher C."/>
            <person name="Goodhead I."/>
            <person name="Hauser H."/>
            <person name="Holroyd N."/>
            <person name="Mungall K."/>
            <person name="Scott P."/>
            <person name="Walker D."/>
            <person name="White B."/>
            <person name="Rose H."/>
            <person name="Iversen P."/>
            <person name="Mil-Homens D."/>
            <person name="Rocha E.P."/>
            <person name="Fialho A.M."/>
            <person name="Baldwin A."/>
            <person name="Dowson C."/>
            <person name="Barrell B.G."/>
            <person name="Govan J.R."/>
            <person name="Vandamme P."/>
            <person name="Hart C.A."/>
            <person name="Mahenthiralingam E."/>
            <person name="Parkhill J."/>
        </authorList>
    </citation>
    <scope>NUCLEOTIDE SEQUENCE [LARGE SCALE GENOMIC DNA]</scope>
    <source>
        <strain evidence="17">ATCC BAA-245 / DSM 16553 / LMG 16656 / NCTC 13227 / J2315 / CF5610</strain>
    </source>
</reference>
<dbReference type="GO" id="GO:0009279">
    <property type="term" value="C:cell outer membrane"/>
    <property type="evidence" value="ECO:0007669"/>
    <property type="project" value="UniProtKB-SubCell"/>
</dbReference>
<keyword evidence="3 11" id="KW-1134">Transmembrane beta strand</keyword>
<evidence type="ECO:0000256" key="1">
    <source>
        <dbReference type="ARBA" id="ARBA00004571"/>
    </source>
</evidence>
<dbReference type="Gene3D" id="2.40.170.20">
    <property type="entry name" value="TonB-dependent receptor, beta-barrel domain"/>
    <property type="match status" value="1"/>
</dbReference>
<evidence type="ECO:0000256" key="2">
    <source>
        <dbReference type="ARBA" id="ARBA00022448"/>
    </source>
</evidence>